<dbReference type="Gene3D" id="3.40.1190.20">
    <property type="match status" value="1"/>
</dbReference>
<keyword evidence="4" id="KW-0418">Kinase</keyword>
<reference evidence="8" key="1">
    <citation type="journal article" date="2015" name="Int. J. Syst. Evol. Microbiol.">
        <title>Rhizobium alvei sp. nov., isolated from a freshwater river.</title>
        <authorList>
            <person name="Sheu S.Y."/>
            <person name="Huang H.W."/>
            <person name="Young C.C."/>
            <person name="Chen W.M."/>
        </authorList>
    </citation>
    <scope>NUCLEOTIDE SEQUENCE</scope>
    <source>
        <strain evidence="8">TNR-22</strain>
    </source>
</reference>
<evidence type="ECO:0000256" key="6">
    <source>
        <dbReference type="PIRNR" id="PIRNR000535"/>
    </source>
</evidence>
<keyword evidence="2 6" id="KW-0808">Transferase</keyword>
<dbReference type="InterPro" id="IPR011611">
    <property type="entry name" value="PfkB_dom"/>
</dbReference>
<sequence length="312" mass="33315">MTILTVTLNPTIDISSDVAEVRPTHKIRTYNQRRHAGGGGINAARVIAELGGDPKAVFLSGGATGALLEDTLLHLGLAFEAIPIAGFTRIAFMVHEENTGLEYRFVPEGPDVEAADLEKVIEVVKAFRGEFIVASGSLPHGAPVDTYCRMADIARQNSMRFVLDTSGQALIETLARASVYMVKPSRGELEKFLGHTLDEAEIGPAAHRLVEEGRAEVVCVTMGGDGAILASRDGIFHLPARKLEVRSAVGAGDSFVGAFVWALAKGYGERDAFRMATAAGTAAVLTPGTELCQRADIERIYAETPEPDRIEG</sequence>
<dbReference type="CDD" id="cd01164">
    <property type="entry name" value="FruK_PfkB_like"/>
    <property type="match status" value="1"/>
</dbReference>
<comment type="caution">
    <text evidence="8">The sequence shown here is derived from an EMBL/GenBank/DDBJ whole genome shotgun (WGS) entry which is preliminary data.</text>
</comment>
<evidence type="ECO:0000256" key="4">
    <source>
        <dbReference type="ARBA" id="ARBA00022777"/>
    </source>
</evidence>
<keyword evidence="9" id="KW-1185">Reference proteome</keyword>
<accession>A0ABT8YKI9</accession>
<organism evidence="8 9">
    <name type="scientific">Rhizobium alvei</name>
    <dbReference type="NCBI Taxonomy" id="1132659"/>
    <lineage>
        <taxon>Bacteria</taxon>
        <taxon>Pseudomonadati</taxon>
        <taxon>Pseudomonadota</taxon>
        <taxon>Alphaproteobacteria</taxon>
        <taxon>Hyphomicrobiales</taxon>
        <taxon>Rhizobiaceae</taxon>
        <taxon>Rhizobium/Agrobacterium group</taxon>
        <taxon>Rhizobium</taxon>
    </lineage>
</organism>
<gene>
    <name evidence="8" type="ORF">Q4481_08740</name>
</gene>
<evidence type="ECO:0000256" key="1">
    <source>
        <dbReference type="ARBA" id="ARBA00010688"/>
    </source>
</evidence>
<protein>
    <recommendedName>
        <fullName evidence="6">Phosphofructokinase</fullName>
    </recommendedName>
</protein>
<feature type="domain" description="Carbohydrate kinase PfkB" evidence="7">
    <location>
        <begin position="12"/>
        <end position="293"/>
    </location>
</feature>
<dbReference type="Pfam" id="PF00294">
    <property type="entry name" value="PfkB"/>
    <property type="match status" value="1"/>
</dbReference>
<evidence type="ECO:0000259" key="7">
    <source>
        <dbReference type="Pfam" id="PF00294"/>
    </source>
</evidence>
<reference evidence="8" key="2">
    <citation type="submission" date="2023-07" db="EMBL/GenBank/DDBJ databases">
        <authorList>
            <person name="Shen H."/>
        </authorList>
    </citation>
    <scope>NUCLEOTIDE SEQUENCE</scope>
    <source>
        <strain evidence="8">TNR-22</strain>
    </source>
</reference>
<dbReference type="RefSeq" id="WP_304375956.1">
    <property type="nucleotide sequence ID" value="NZ_JAUOZU010000006.1"/>
</dbReference>
<keyword evidence="3" id="KW-0547">Nucleotide-binding</keyword>
<comment type="similarity">
    <text evidence="1 6">Belongs to the carbohydrate kinase PfkB family.</text>
</comment>
<dbReference type="InterPro" id="IPR029056">
    <property type="entry name" value="Ribokinase-like"/>
</dbReference>
<evidence type="ECO:0000256" key="3">
    <source>
        <dbReference type="ARBA" id="ARBA00022741"/>
    </source>
</evidence>
<proteinExistence type="inferred from homology"/>
<dbReference type="Proteomes" id="UP001174932">
    <property type="component" value="Unassembled WGS sequence"/>
</dbReference>
<evidence type="ECO:0000313" key="8">
    <source>
        <dbReference type="EMBL" id="MDO6964041.1"/>
    </source>
</evidence>
<name>A0ABT8YKI9_9HYPH</name>
<dbReference type="NCBIfam" id="TIGR03168">
    <property type="entry name" value="1-PFK"/>
    <property type="match status" value="1"/>
</dbReference>
<dbReference type="SUPFAM" id="SSF53613">
    <property type="entry name" value="Ribokinase-like"/>
    <property type="match status" value="1"/>
</dbReference>
<dbReference type="PIRSF" id="PIRSF000535">
    <property type="entry name" value="1PFK/6PFK/LacC"/>
    <property type="match status" value="1"/>
</dbReference>
<dbReference type="EMBL" id="JAUOZU010000006">
    <property type="protein sequence ID" value="MDO6964041.1"/>
    <property type="molecule type" value="Genomic_DNA"/>
</dbReference>
<evidence type="ECO:0000256" key="5">
    <source>
        <dbReference type="ARBA" id="ARBA00022840"/>
    </source>
</evidence>
<evidence type="ECO:0000313" key="9">
    <source>
        <dbReference type="Proteomes" id="UP001174932"/>
    </source>
</evidence>
<evidence type="ECO:0000256" key="2">
    <source>
        <dbReference type="ARBA" id="ARBA00022679"/>
    </source>
</evidence>
<dbReference type="PANTHER" id="PTHR46566:SF2">
    <property type="entry name" value="ATP-DEPENDENT 6-PHOSPHOFRUCTOKINASE ISOZYME 2"/>
    <property type="match status" value="1"/>
</dbReference>
<keyword evidence="5" id="KW-0067">ATP-binding</keyword>
<dbReference type="PANTHER" id="PTHR46566">
    <property type="entry name" value="1-PHOSPHOFRUCTOKINASE-RELATED"/>
    <property type="match status" value="1"/>
</dbReference>
<dbReference type="InterPro" id="IPR017583">
    <property type="entry name" value="Tagatose/fructose_Pkinase"/>
</dbReference>